<proteinExistence type="predicted"/>
<dbReference type="OrthoDB" id="3061561at2759"/>
<reference evidence="2 3" key="1">
    <citation type="journal article" date="2018" name="Nat. Ecol. Evol.">
        <title>Pezizomycetes genomes reveal the molecular basis of ectomycorrhizal truffle lifestyle.</title>
        <authorList>
            <person name="Murat C."/>
            <person name="Payen T."/>
            <person name="Noel B."/>
            <person name="Kuo A."/>
            <person name="Morin E."/>
            <person name="Chen J."/>
            <person name="Kohler A."/>
            <person name="Krizsan K."/>
            <person name="Balestrini R."/>
            <person name="Da Silva C."/>
            <person name="Montanini B."/>
            <person name="Hainaut M."/>
            <person name="Levati E."/>
            <person name="Barry K.W."/>
            <person name="Belfiori B."/>
            <person name="Cichocki N."/>
            <person name="Clum A."/>
            <person name="Dockter R.B."/>
            <person name="Fauchery L."/>
            <person name="Guy J."/>
            <person name="Iotti M."/>
            <person name="Le Tacon F."/>
            <person name="Lindquist E.A."/>
            <person name="Lipzen A."/>
            <person name="Malagnac F."/>
            <person name="Mello A."/>
            <person name="Molinier V."/>
            <person name="Miyauchi S."/>
            <person name="Poulain J."/>
            <person name="Riccioni C."/>
            <person name="Rubini A."/>
            <person name="Sitrit Y."/>
            <person name="Splivallo R."/>
            <person name="Traeger S."/>
            <person name="Wang M."/>
            <person name="Zifcakova L."/>
            <person name="Wipf D."/>
            <person name="Zambonelli A."/>
            <person name="Paolocci F."/>
            <person name="Nowrousian M."/>
            <person name="Ottonello S."/>
            <person name="Baldrian P."/>
            <person name="Spatafora J.W."/>
            <person name="Henrissat B."/>
            <person name="Nagy L.G."/>
            <person name="Aury J.M."/>
            <person name="Wincker P."/>
            <person name="Grigoriev I.V."/>
            <person name="Bonfante P."/>
            <person name="Martin F.M."/>
        </authorList>
    </citation>
    <scope>NUCLEOTIDE SEQUENCE [LARGE SCALE GENOMIC DNA]</scope>
    <source>
        <strain evidence="2 3">CCBAS932</strain>
    </source>
</reference>
<dbReference type="PANTHER" id="PTHR35043">
    <property type="entry name" value="TRANSCRIPTION FACTOR DOMAIN-CONTAINING PROTEIN"/>
    <property type="match status" value="1"/>
</dbReference>
<evidence type="ECO:0000313" key="2">
    <source>
        <dbReference type="EMBL" id="RPB10214.1"/>
    </source>
</evidence>
<feature type="non-terminal residue" evidence="2">
    <location>
        <position position="203"/>
    </location>
</feature>
<keyword evidence="1" id="KW-0472">Membrane</keyword>
<gene>
    <name evidence="2" type="ORF">P167DRAFT_491404</name>
</gene>
<keyword evidence="1" id="KW-1133">Transmembrane helix</keyword>
<protein>
    <submittedName>
        <fullName evidence="2">Uncharacterized protein</fullName>
    </submittedName>
</protein>
<organism evidence="2 3">
    <name type="scientific">Morchella conica CCBAS932</name>
    <dbReference type="NCBI Taxonomy" id="1392247"/>
    <lineage>
        <taxon>Eukaryota</taxon>
        <taxon>Fungi</taxon>
        <taxon>Dikarya</taxon>
        <taxon>Ascomycota</taxon>
        <taxon>Pezizomycotina</taxon>
        <taxon>Pezizomycetes</taxon>
        <taxon>Pezizales</taxon>
        <taxon>Morchellaceae</taxon>
        <taxon>Morchella</taxon>
    </lineage>
</organism>
<feature type="transmembrane region" description="Helical" evidence="1">
    <location>
        <begin position="9"/>
        <end position="28"/>
    </location>
</feature>
<accession>A0A3N4KI32</accession>
<keyword evidence="1" id="KW-0812">Transmembrane</keyword>
<evidence type="ECO:0000256" key="1">
    <source>
        <dbReference type="SAM" id="Phobius"/>
    </source>
</evidence>
<sequence length="203" mass="23017">MPEPRGRGTVGVILSSVATTLLCLWISVHPNILANSNPVAQTKYNLSWMALSLLFPEIMMLCSFGQWRKARRLQAMWVERFPVTKECPDSLGMEGAFFVLAGGFLVKEGEGYKTVLTPLGFEHYVRSGQIDAKSFDRRQITDKGKASSMAKALVLCQATWFLYQCIRRGSEGLPITILEVHIITQVLFMFVLYFFWWQKPLSV</sequence>
<evidence type="ECO:0000313" key="3">
    <source>
        <dbReference type="Proteomes" id="UP000277580"/>
    </source>
</evidence>
<dbReference type="Proteomes" id="UP000277580">
    <property type="component" value="Unassembled WGS sequence"/>
</dbReference>
<feature type="transmembrane region" description="Helical" evidence="1">
    <location>
        <begin position="177"/>
        <end position="197"/>
    </location>
</feature>
<dbReference type="InParanoid" id="A0A3N4KI32"/>
<dbReference type="PANTHER" id="PTHR35043:SF7">
    <property type="entry name" value="TRANSCRIPTION FACTOR DOMAIN-CONTAINING PROTEIN"/>
    <property type="match status" value="1"/>
</dbReference>
<name>A0A3N4KI32_9PEZI</name>
<dbReference type="AlphaFoldDB" id="A0A3N4KI32"/>
<dbReference type="EMBL" id="ML119145">
    <property type="protein sequence ID" value="RPB10214.1"/>
    <property type="molecule type" value="Genomic_DNA"/>
</dbReference>
<keyword evidence="3" id="KW-1185">Reference proteome</keyword>
<feature type="transmembrane region" description="Helical" evidence="1">
    <location>
        <begin position="48"/>
        <end position="67"/>
    </location>
</feature>